<reference evidence="2 3" key="1">
    <citation type="submission" date="2019-10" db="EMBL/GenBank/DDBJ databases">
        <title>Prolixibacter strains distinguished by the presence of nitrate reductase genes were adept at nitrate-dependent anaerobic corrosion of metallic iron and carbon steel.</title>
        <authorList>
            <person name="Iino T."/>
            <person name="Shono N."/>
            <person name="Ito K."/>
            <person name="Nakamura R."/>
            <person name="Sueoka K."/>
            <person name="Harayama S."/>
            <person name="Ohkuma M."/>
        </authorList>
    </citation>
    <scope>NUCLEOTIDE SEQUENCE [LARGE SCALE GENOMIC DNA]</scope>
    <source>
        <strain evidence="2 3">JCM 13498</strain>
    </source>
</reference>
<dbReference type="Pfam" id="PF13715">
    <property type="entry name" value="CarbopepD_reg_2"/>
    <property type="match status" value="1"/>
</dbReference>
<dbReference type="RefSeq" id="WP_027585891.1">
    <property type="nucleotide sequence ID" value="NZ_BLAX01000001.1"/>
</dbReference>
<evidence type="ECO:0000313" key="2">
    <source>
        <dbReference type="EMBL" id="GET32517.1"/>
    </source>
</evidence>
<evidence type="ECO:0008006" key="4">
    <source>
        <dbReference type="Google" id="ProtNLM"/>
    </source>
</evidence>
<evidence type="ECO:0000313" key="3">
    <source>
        <dbReference type="Proteomes" id="UP000391834"/>
    </source>
</evidence>
<keyword evidence="3" id="KW-1185">Reference proteome</keyword>
<comment type="caution">
    <text evidence="2">The sequence shown here is derived from an EMBL/GenBank/DDBJ whole genome shotgun (WGS) entry which is preliminary data.</text>
</comment>
<sequence>MNYKIAALIIAFFLPGVLFAQDTNTNTIKGIVIDNATGKPVQYANIGIEGTFLGSASNASGQFEFKVPASEKNGYLYTSAVGYQTVKKAITAINSGNSIILRMEPQSYKIEDVDISAQSLVLYRILREASKKIKENYLQGPLSSQAYYRNDITENGNLIHHREAAVEISDKTGYVNETPAQEQKDINYRFMEVRTNSPVSSLADGMTQMDELLSYDIVRNSSGVLNENFLRDYDLTLDQMTEFNGDSIWVINYTLNHPDISHTGDFYATAYNGKIYISKSNYAVVKNETWVTASNYSRQGRSFAATGSANLKPVEIHYNFTTTYRKNKNKFTLGFTKATRQNVWLNPKTGNKETIVYQTYLLPSVIETAHPKMLSEREYFVDKPYNKTFWDSFNAMVR</sequence>
<dbReference type="EMBL" id="BLAX01000001">
    <property type="protein sequence ID" value="GET32517.1"/>
    <property type="molecule type" value="Genomic_DNA"/>
</dbReference>
<dbReference type="SUPFAM" id="SSF49464">
    <property type="entry name" value="Carboxypeptidase regulatory domain-like"/>
    <property type="match status" value="1"/>
</dbReference>
<dbReference type="InterPro" id="IPR008969">
    <property type="entry name" value="CarboxyPept-like_regulatory"/>
</dbReference>
<dbReference type="OrthoDB" id="1108759at2"/>
<feature type="chain" id="PRO_5024346320" description="Carboxypeptidase-like regulatory domain-containing protein" evidence="1">
    <location>
        <begin position="21"/>
        <end position="398"/>
    </location>
</feature>
<name>A0A5M4AYI5_9BACT</name>
<dbReference type="Proteomes" id="UP000391834">
    <property type="component" value="Unassembled WGS sequence"/>
</dbReference>
<keyword evidence="1" id="KW-0732">Signal</keyword>
<gene>
    <name evidence="2" type="ORF">PbJCM13498_13800</name>
</gene>
<organism evidence="2 3">
    <name type="scientific">Prolixibacter bellariivorans</name>
    <dbReference type="NCBI Taxonomy" id="314319"/>
    <lineage>
        <taxon>Bacteria</taxon>
        <taxon>Pseudomonadati</taxon>
        <taxon>Bacteroidota</taxon>
        <taxon>Bacteroidia</taxon>
        <taxon>Marinilabiliales</taxon>
        <taxon>Prolixibacteraceae</taxon>
        <taxon>Prolixibacter</taxon>
    </lineage>
</organism>
<proteinExistence type="predicted"/>
<feature type="signal peptide" evidence="1">
    <location>
        <begin position="1"/>
        <end position="20"/>
    </location>
</feature>
<evidence type="ECO:0000256" key="1">
    <source>
        <dbReference type="SAM" id="SignalP"/>
    </source>
</evidence>
<dbReference type="Gene3D" id="2.60.40.1120">
    <property type="entry name" value="Carboxypeptidase-like, regulatory domain"/>
    <property type="match status" value="1"/>
</dbReference>
<dbReference type="AlphaFoldDB" id="A0A5M4AYI5"/>
<protein>
    <recommendedName>
        <fullName evidence="4">Carboxypeptidase-like regulatory domain-containing protein</fullName>
    </recommendedName>
</protein>
<accession>A0A5M4AYI5</accession>